<dbReference type="SUPFAM" id="SSF51735">
    <property type="entry name" value="NAD(P)-binding Rossmann-fold domains"/>
    <property type="match status" value="1"/>
</dbReference>
<evidence type="ECO:0000256" key="1">
    <source>
        <dbReference type="ARBA" id="ARBA00006484"/>
    </source>
</evidence>
<dbReference type="EMBL" id="CP129683">
    <property type="protein sequence ID" value="XDS51323.1"/>
    <property type="molecule type" value="Genomic_DNA"/>
</dbReference>
<dbReference type="Gene3D" id="3.40.50.720">
    <property type="entry name" value="NAD(P)-binding Rossmann-like Domain"/>
    <property type="match status" value="1"/>
</dbReference>
<evidence type="ECO:0000313" key="3">
    <source>
        <dbReference type="EMBL" id="XDS47040.1"/>
    </source>
</evidence>
<dbReference type="EMBL" id="CP129675">
    <property type="protein sequence ID" value="XDS47040.1"/>
    <property type="molecule type" value="Genomic_DNA"/>
</dbReference>
<dbReference type="EMBL" id="CP129682">
    <property type="protein sequence ID" value="XDS48254.1"/>
    <property type="molecule type" value="Genomic_DNA"/>
</dbReference>
<dbReference type="GO" id="GO:0016491">
    <property type="term" value="F:oxidoreductase activity"/>
    <property type="evidence" value="ECO:0007669"/>
    <property type="project" value="UniProtKB-KW"/>
</dbReference>
<evidence type="ECO:0000256" key="2">
    <source>
        <dbReference type="ARBA" id="ARBA00023002"/>
    </source>
</evidence>
<comment type="similarity">
    <text evidence="1">Belongs to the short-chain dehydrogenases/reductases (SDR) family.</text>
</comment>
<dbReference type="Pfam" id="PF13561">
    <property type="entry name" value="adh_short_C2"/>
    <property type="match status" value="1"/>
</dbReference>
<dbReference type="PRINTS" id="PR00081">
    <property type="entry name" value="GDHRDH"/>
</dbReference>
<keyword evidence="2" id="KW-0560">Oxidoreductase</keyword>
<dbReference type="RefSeq" id="WP_369342287.1">
    <property type="nucleotide sequence ID" value="NZ_CP129675.1"/>
</dbReference>
<protein>
    <submittedName>
        <fullName evidence="3">SDR family oxidoreductase</fullName>
    </submittedName>
</protein>
<gene>
    <name evidence="5" type="ORF">QN062_03910</name>
    <name evidence="4" type="ORF">QN216_07925</name>
    <name evidence="3" type="ORF">QN217_02535</name>
</gene>
<dbReference type="PANTHER" id="PTHR43477:SF1">
    <property type="entry name" value="DIHYDROANTICAPSIN 7-DEHYDROGENASE"/>
    <property type="match status" value="1"/>
</dbReference>
<evidence type="ECO:0000313" key="4">
    <source>
        <dbReference type="EMBL" id="XDS48254.1"/>
    </source>
</evidence>
<dbReference type="KEGG" id="bfk:QN062_03910"/>
<dbReference type="InterPro" id="IPR051122">
    <property type="entry name" value="SDR_DHRS6-like"/>
</dbReference>
<sequence>MTGKTSTLSGSRILIIGGTSGFGKEVALQVARCGAKPCVIGKTESHVVQMRESFPDGVHASVTTLDATDSTQFESFLQSHGPFDHAVSMLGGAMGGGFIDNPVDDIVKAVNDKFLASLIISKALAPHMSQGGSITLTSGSGGHPYDASGAIVGNMSVDLLVRGLAVELAPGLRVNAIAPSWTPTGLWRGMDAEDLAQTERRVAMSVPLKRVATVTEVASAYVFAMECGFLTGQIIHVDGGVSALES</sequence>
<dbReference type="InterPro" id="IPR036291">
    <property type="entry name" value="NAD(P)-bd_dom_sf"/>
</dbReference>
<reference evidence="3" key="1">
    <citation type="submission" date="2023-07" db="EMBL/GenBank/DDBJ databases">
        <title>Bifidobacterium aquikefiriaerophilum sp. nov. and Bifidobacterium eccum sp. nov., isolated from water kefir.</title>
        <authorList>
            <person name="Breselge S."/>
            <person name="Bellassi P."/>
            <person name="Barcenilla C."/>
            <person name="Alvarez-Ordonez A."/>
            <person name="Morelli L."/>
            <person name="Cotter P.D."/>
        </authorList>
    </citation>
    <scope>NUCLEOTIDE SEQUENCE</scope>
    <source>
        <strain evidence="5">WK012_4_13</strain>
        <strain evidence="4">WK013_4_14</strain>
        <strain evidence="3">WK048_4_13</strain>
    </source>
</reference>
<accession>A0AB39UEH3</accession>
<dbReference type="PANTHER" id="PTHR43477">
    <property type="entry name" value="DIHYDROANTICAPSIN 7-DEHYDROGENASE"/>
    <property type="match status" value="1"/>
</dbReference>
<organism evidence="3">
    <name type="scientific">Bifidobacterium fermentum</name>
    <dbReference type="NCBI Taxonomy" id="3059035"/>
    <lineage>
        <taxon>Bacteria</taxon>
        <taxon>Bacillati</taxon>
        <taxon>Actinomycetota</taxon>
        <taxon>Actinomycetes</taxon>
        <taxon>Bifidobacteriales</taxon>
        <taxon>Bifidobacteriaceae</taxon>
        <taxon>Bifidobacterium</taxon>
    </lineage>
</organism>
<dbReference type="AlphaFoldDB" id="A0AB39UEH3"/>
<evidence type="ECO:0000313" key="5">
    <source>
        <dbReference type="EMBL" id="XDS51323.1"/>
    </source>
</evidence>
<proteinExistence type="inferred from homology"/>
<dbReference type="InterPro" id="IPR002347">
    <property type="entry name" value="SDR_fam"/>
</dbReference>
<name>A0AB39UEH3_9BIFI</name>